<dbReference type="InterPro" id="IPR023997">
    <property type="entry name" value="TonB-dep_OMP_SusC/RagA_CS"/>
</dbReference>
<dbReference type="EMBL" id="FRCY01000006">
    <property type="protein sequence ID" value="SHN10243.1"/>
    <property type="molecule type" value="Genomic_DNA"/>
</dbReference>
<comment type="similarity">
    <text evidence="1">Belongs to the TonB-dependent receptor family.</text>
</comment>
<keyword evidence="1" id="KW-0813">Transport</keyword>
<dbReference type="SUPFAM" id="SSF49464">
    <property type="entry name" value="Carboxypeptidase regulatory domain-like"/>
    <property type="match status" value="1"/>
</dbReference>
<proteinExistence type="inferred from homology"/>
<keyword evidence="1" id="KW-0812">Transmembrane</keyword>
<comment type="subcellular location">
    <subcellularLocation>
        <location evidence="1">Cell outer membrane</location>
        <topology evidence="1">Multi-pass membrane protein</topology>
    </subcellularLocation>
</comment>
<sequence length="1170" mass="129749">MEINLLKLLIMASKRLLYAFLLQVFAMQVIIATPSHSQNLEDVALSIRAESQRLKEILEMIEERTVFGFTYNQKVARHHQRFTFSYQDSNVKEVLQHLAQVSDFEFKRVNRTIYVAPGGRSVTAKEPKRVQESETDEIEITISGKVTDENGDPLPGATISVQGTAIGTVTGLDGSYSLTVPDGSIVVFSFIGYQSQRFTIENQTGIDVQMVQDESSLDEVVVIGYGTREKKDLTGAISQIDSEEITKTASMTPELAMQGRMAGVFVSNPGSDPNARPSIRIRGVSTLGYNDPLYVIDGVPLVEGGAASGDARTQDQRGNVNVFNLINPNDIESISVLKDASATAIYGVRASNGVILITTKRGAKGKPKVSISSRYGVQNVRNNWDVMNTKDYIDTYLDALNNNPAASPDPNFFQFYDRNSTEYLGDNPYYTDAWLEAARVENAVIQDHNVSITGGNEMSNYAVGAGFSGQENAMFSSSFKRYSAYVNSDHQITNWLKVGESFRFVYSQTADDSGAGLNTAFSAPWQPLYDPSGFRGYASPGRMVGDAFLSNGYGGATRNNFLAIADLNTVQRDMIRNIGSFYAEASPLEGLRLRGTFSFDQFTNTQQRFFDQRRGIFEANQGVPYTGEGNTYRRRINENVNIVKEFLIGYTRRFGRHNFDLILNAMDQQVQWNNTQLSVDQNSPLPAWDQRRIDEGWPREDKALLYERSPSGLQGYMGRLSYNFDSKYYLDATVRRDGTSKFGPGFKWGTFPSFGAAWRLSSEDFIGQGIIDDLKLRVGWGQTGNQETRDFAFLSLVNFNPVYALGSGGNAIGDGTIQSAAALGDFPIVDMSWETVTTTNIGLDAMLLSNRLSMTVEYYQRYTDGILQAINIPQVIGALSQPVVNLANVDNRGFEFQGNFQDQIGDFTYSVGANLTTVRNRVSNLYQGRPSGGNSNRIEEGRPINFLWGYVTDGIFQTEEQVESWLEENEDPGFQVQKSPGDIRFVDVQGPPAEGADNAFFSPEPDGRIDAFDQTYIGKSIPGYYYGINLGLNYQSFDFTIDFRGMGDVQSIFTNGLQSVGSGGGNYLVDYLDRWTPENPSNTIPRAITDDPSGNNRIADRHVANAGFFRFQNFQLGYNVSGELLSRLGVSNFRAYLMGQNLFVFSPFPGLDPENDTTPTTFILGVNLGF</sequence>
<accession>A0A1M7P160</accession>
<organism evidence="3 4">
    <name type="scientific">Cyclobacterium lianum</name>
    <dbReference type="NCBI Taxonomy" id="388280"/>
    <lineage>
        <taxon>Bacteria</taxon>
        <taxon>Pseudomonadati</taxon>
        <taxon>Bacteroidota</taxon>
        <taxon>Cytophagia</taxon>
        <taxon>Cytophagales</taxon>
        <taxon>Cyclobacteriaceae</taxon>
        <taxon>Cyclobacterium</taxon>
    </lineage>
</organism>
<dbReference type="OrthoDB" id="9768177at2"/>
<dbReference type="FunFam" id="2.60.40.1120:FF:000003">
    <property type="entry name" value="Outer membrane protein Omp121"/>
    <property type="match status" value="1"/>
</dbReference>
<evidence type="ECO:0000313" key="4">
    <source>
        <dbReference type="Proteomes" id="UP000184513"/>
    </source>
</evidence>
<dbReference type="Gene3D" id="2.60.40.1120">
    <property type="entry name" value="Carboxypeptidase-like, regulatory domain"/>
    <property type="match status" value="1"/>
</dbReference>
<dbReference type="GO" id="GO:0009279">
    <property type="term" value="C:cell outer membrane"/>
    <property type="evidence" value="ECO:0007669"/>
    <property type="project" value="UniProtKB-SubCell"/>
</dbReference>
<evidence type="ECO:0000259" key="2">
    <source>
        <dbReference type="Pfam" id="PF07715"/>
    </source>
</evidence>
<dbReference type="Pfam" id="PF13715">
    <property type="entry name" value="CarbopepD_reg_2"/>
    <property type="match status" value="1"/>
</dbReference>
<dbReference type="Pfam" id="PF07715">
    <property type="entry name" value="Plug"/>
    <property type="match status" value="1"/>
</dbReference>
<name>A0A1M7P160_9BACT</name>
<dbReference type="SUPFAM" id="SSF56935">
    <property type="entry name" value="Porins"/>
    <property type="match status" value="1"/>
</dbReference>
<feature type="domain" description="TonB-dependent receptor plug" evidence="2">
    <location>
        <begin position="230"/>
        <end position="354"/>
    </location>
</feature>
<evidence type="ECO:0000256" key="1">
    <source>
        <dbReference type="PROSITE-ProRule" id="PRU01360"/>
    </source>
</evidence>
<gene>
    <name evidence="3" type="ORF">SAMN04488057_106240</name>
</gene>
<keyword evidence="1" id="KW-0998">Cell outer membrane</keyword>
<dbReference type="InterPro" id="IPR008969">
    <property type="entry name" value="CarboxyPept-like_regulatory"/>
</dbReference>
<dbReference type="InterPro" id="IPR012910">
    <property type="entry name" value="Plug_dom"/>
</dbReference>
<dbReference type="AlphaFoldDB" id="A0A1M7P160"/>
<dbReference type="Gene3D" id="3.55.50.30">
    <property type="match status" value="1"/>
</dbReference>
<reference evidence="3 4" key="1">
    <citation type="submission" date="2016-11" db="EMBL/GenBank/DDBJ databases">
        <authorList>
            <person name="Jaros S."/>
            <person name="Januszkiewicz K."/>
            <person name="Wedrychowicz H."/>
        </authorList>
    </citation>
    <scope>NUCLEOTIDE SEQUENCE [LARGE SCALE GENOMIC DNA]</scope>
    <source>
        <strain evidence="3 4">CGMCC 1.6102</strain>
    </source>
</reference>
<keyword evidence="4" id="KW-1185">Reference proteome</keyword>
<dbReference type="InterPro" id="IPR023996">
    <property type="entry name" value="TonB-dep_OMP_SusC/RagA"/>
</dbReference>
<dbReference type="NCBIfam" id="TIGR04057">
    <property type="entry name" value="SusC_RagA_signa"/>
    <property type="match status" value="1"/>
</dbReference>
<dbReference type="PROSITE" id="PS52016">
    <property type="entry name" value="TONB_DEPENDENT_REC_3"/>
    <property type="match status" value="1"/>
</dbReference>
<dbReference type="Gene3D" id="2.170.130.10">
    <property type="entry name" value="TonB-dependent receptor, plug domain"/>
    <property type="match status" value="1"/>
</dbReference>
<keyword evidence="1" id="KW-1134">Transmembrane beta strand</keyword>
<keyword evidence="1" id="KW-0472">Membrane</keyword>
<dbReference type="STRING" id="388280.SAMN04488057_106240"/>
<dbReference type="Proteomes" id="UP000184513">
    <property type="component" value="Unassembled WGS sequence"/>
</dbReference>
<dbReference type="InterPro" id="IPR037066">
    <property type="entry name" value="Plug_dom_sf"/>
</dbReference>
<dbReference type="NCBIfam" id="TIGR04056">
    <property type="entry name" value="OMP_RagA_SusC"/>
    <property type="match status" value="1"/>
</dbReference>
<dbReference type="InterPro" id="IPR039426">
    <property type="entry name" value="TonB-dep_rcpt-like"/>
</dbReference>
<evidence type="ECO:0000313" key="3">
    <source>
        <dbReference type="EMBL" id="SHN10243.1"/>
    </source>
</evidence>
<protein>
    <submittedName>
        <fullName evidence="3">TonB-linked outer membrane protein, SusC/RagA family</fullName>
    </submittedName>
</protein>